<comment type="function">
    <text evidence="4">Lytic transglycosylase with a strong preference for naked glycan strands that lack stem peptides.</text>
</comment>
<keyword evidence="3 4" id="KW-0961">Cell wall biogenesis/degradation</keyword>
<evidence type="ECO:0000256" key="5">
    <source>
        <dbReference type="RuleBase" id="RU003495"/>
    </source>
</evidence>
<keyword evidence="4" id="KW-0472">Membrane</keyword>
<dbReference type="PROSITE" id="PS51724">
    <property type="entry name" value="SPOR"/>
    <property type="match status" value="1"/>
</dbReference>
<keyword evidence="4" id="KW-1003">Cell membrane</keyword>
<dbReference type="PANTHER" id="PTHR34183:SF1">
    <property type="entry name" value="ENDOLYTIC PEPTIDOGLYCAN TRANSGLYCOSYLASE RLPA"/>
    <property type="match status" value="1"/>
</dbReference>
<proteinExistence type="inferred from homology"/>
<evidence type="ECO:0000256" key="1">
    <source>
        <dbReference type="ARBA" id="ARBA00022729"/>
    </source>
</evidence>
<comment type="similarity">
    <text evidence="4 5">Belongs to the RlpA family.</text>
</comment>
<feature type="chain" id="PRO_5047300252" description="Endolytic peptidoglycan transglycosylase RlpA" evidence="7">
    <location>
        <begin position="21"/>
        <end position="362"/>
    </location>
</feature>
<evidence type="ECO:0000256" key="3">
    <source>
        <dbReference type="ARBA" id="ARBA00023316"/>
    </source>
</evidence>
<dbReference type="InterPro" id="IPR034718">
    <property type="entry name" value="RlpA"/>
</dbReference>
<reference evidence="9 10" key="1">
    <citation type="journal article" date="2018" name="Int. J. Syst. Evol. Microbiol.">
        <title>Uliginosibacterium sediminicola sp. nov., isolated from freshwater sediment.</title>
        <authorList>
            <person name="Hwang W.M."/>
            <person name="Kim S.M."/>
            <person name="Kang K."/>
            <person name="Ahn T.Y."/>
        </authorList>
    </citation>
    <scope>NUCLEOTIDE SEQUENCE [LARGE SCALE GENOMIC DNA]</scope>
    <source>
        <strain evidence="9 10">M1-21</strain>
    </source>
</reference>
<dbReference type="PROSITE" id="PS51257">
    <property type="entry name" value="PROKAR_LIPOPROTEIN"/>
    <property type="match status" value="1"/>
</dbReference>
<feature type="domain" description="SPOR" evidence="8">
    <location>
        <begin position="277"/>
        <end position="356"/>
    </location>
</feature>
<feature type="compositionally biased region" description="Basic and acidic residues" evidence="6">
    <location>
        <begin position="39"/>
        <end position="53"/>
    </location>
</feature>
<dbReference type="Proteomes" id="UP001410394">
    <property type="component" value="Unassembled WGS sequence"/>
</dbReference>
<evidence type="ECO:0000313" key="10">
    <source>
        <dbReference type="Proteomes" id="UP001410394"/>
    </source>
</evidence>
<keyword evidence="10" id="KW-1185">Reference proteome</keyword>
<gene>
    <name evidence="4" type="primary">rlpA</name>
    <name evidence="9" type="ORF">ABDB84_03630</name>
</gene>
<keyword evidence="4" id="KW-0449">Lipoprotein</keyword>
<comment type="caution">
    <text evidence="9">The sequence shown here is derived from an EMBL/GenBank/DDBJ whole genome shotgun (WGS) entry which is preliminary data.</text>
</comment>
<evidence type="ECO:0000256" key="4">
    <source>
        <dbReference type="HAMAP-Rule" id="MF_02071"/>
    </source>
</evidence>
<comment type="subcellular location">
    <subcellularLocation>
        <location evidence="4">Cell membrane</location>
        <topology evidence="4">Lipid-anchor</topology>
    </subcellularLocation>
</comment>
<dbReference type="HAMAP" id="MF_02071">
    <property type="entry name" value="RlpA"/>
    <property type="match status" value="1"/>
</dbReference>
<dbReference type="SUPFAM" id="SSF110997">
    <property type="entry name" value="Sporulation related repeat"/>
    <property type="match status" value="1"/>
</dbReference>
<evidence type="ECO:0000256" key="6">
    <source>
        <dbReference type="SAM" id="MobiDB-lite"/>
    </source>
</evidence>
<dbReference type="InterPro" id="IPR009009">
    <property type="entry name" value="RlpA-like_DPBB"/>
</dbReference>
<dbReference type="EC" id="4.2.2.-" evidence="4"/>
<dbReference type="Gene3D" id="2.40.40.10">
    <property type="entry name" value="RlpA-like domain"/>
    <property type="match status" value="1"/>
</dbReference>
<dbReference type="Gene3D" id="3.30.70.1070">
    <property type="entry name" value="Sporulation related repeat"/>
    <property type="match status" value="1"/>
</dbReference>
<name>A0ABU9YVH9_9RHOO</name>
<dbReference type="InterPro" id="IPR036908">
    <property type="entry name" value="RlpA-like_sf"/>
</dbReference>
<evidence type="ECO:0000313" key="9">
    <source>
        <dbReference type="EMBL" id="MEN3067556.1"/>
    </source>
</evidence>
<dbReference type="Pfam" id="PF03330">
    <property type="entry name" value="DPBB_1"/>
    <property type="match status" value="1"/>
</dbReference>
<dbReference type="NCBIfam" id="TIGR00413">
    <property type="entry name" value="rlpA"/>
    <property type="match status" value="1"/>
</dbReference>
<dbReference type="InterPro" id="IPR036680">
    <property type="entry name" value="SPOR-like_sf"/>
</dbReference>
<feature type="signal peptide" evidence="7">
    <location>
        <begin position="1"/>
        <end position="20"/>
    </location>
</feature>
<dbReference type="EMBL" id="JBDIVE010000001">
    <property type="protein sequence ID" value="MEN3067556.1"/>
    <property type="molecule type" value="Genomic_DNA"/>
</dbReference>
<organism evidence="9 10">
    <name type="scientific">Uliginosibacterium sediminicola</name>
    <dbReference type="NCBI Taxonomy" id="2024550"/>
    <lineage>
        <taxon>Bacteria</taxon>
        <taxon>Pseudomonadati</taxon>
        <taxon>Pseudomonadota</taxon>
        <taxon>Betaproteobacteria</taxon>
        <taxon>Rhodocyclales</taxon>
        <taxon>Zoogloeaceae</taxon>
        <taxon>Uliginosibacterium</taxon>
    </lineage>
</organism>
<evidence type="ECO:0000256" key="2">
    <source>
        <dbReference type="ARBA" id="ARBA00023239"/>
    </source>
</evidence>
<accession>A0ABU9YVH9</accession>
<evidence type="ECO:0000259" key="8">
    <source>
        <dbReference type="PROSITE" id="PS51724"/>
    </source>
</evidence>
<dbReference type="InterPro" id="IPR012997">
    <property type="entry name" value="RplA"/>
</dbReference>
<sequence length="362" mass="38586">MRRCAGYGLALLSLLLAACASPPVARVETRPPPPATRLPDARPEARVEARPAETRPPASASSSSRKGGGYYKDDGPGDNPPDLASIPNAQPRAEPLLARANRPYEALGLSFTPMQQLQPYRARGTASWYGRRFHGAKTSSGEPYDMYGMTAAHPTLPIPSYVRVTNLANGNSVIARVNDRGPFHKGRLIDLSYTAAWKLGYADKGSAEVEVEAIIPEEVNMIASNIPPLRNVKAPAPLPAPASEPVADVGALLASLPEASAPAASSAPPADSSVSPASLANGVYLQLGAFSSLRNAESFREYALQALRPMQQNIAIVAEGQRYRLHMGPFSSADDARSASTLVTSRLRLNPFIVYPQRQALN</sequence>
<feature type="compositionally biased region" description="Low complexity" evidence="6">
    <location>
        <begin position="55"/>
        <end position="65"/>
    </location>
</feature>
<dbReference type="RefSeq" id="WP_345918320.1">
    <property type="nucleotide sequence ID" value="NZ_JBDIVE010000001.1"/>
</dbReference>
<keyword evidence="4" id="KW-0564">Palmitate</keyword>
<feature type="region of interest" description="Disordered" evidence="6">
    <location>
        <begin position="24"/>
        <end position="88"/>
    </location>
</feature>
<evidence type="ECO:0000256" key="7">
    <source>
        <dbReference type="SAM" id="SignalP"/>
    </source>
</evidence>
<dbReference type="Pfam" id="PF05036">
    <property type="entry name" value="SPOR"/>
    <property type="match status" value="1"/>
</dbReference>
<dbReference type="CDD" id="cd22268">
    <property type="entry name" value="DPBB_RlpA-like"/>
    <property type="match status" value="1"/>
</dbReference>
<keyword evidence="2 4" id="KW-0456">Lyase</keyword>
<dbReference type="InterPro" id="IPR007730">
    <property type="entry name" value="SPOR-like_dom"/>
</dbReference>
<protein>
    <recommendedName>
        <fullName evidence="4">Endolytic peptidoglycan transglycosylase RlpA</fullName>
        <ecNumber evidence="4">4.2.2.-</ecNumber>
    </recommendedName>
</protein>
<dbReference type="PANTHER" id="PTHR34183">
    <property type="entry name" value="ENDOLYTIC PEPTIDOGLYCAN TRANSGLYCOSYLASE RLPA"/>
    <property type="match status" value="1"/>
</dbReference>
<dbReference type="SUPFAM" id="SSF50685">
    <property type="entry name" value="Barwin-like endoglucanases"/>
    <property type="match status" value="1"/>
</dbReference>
<keyword evidence="1 7" id="KW-0732">Signal</keyword>